<keyword evidence="2" id="KW-1185">Reference proteome</keyword>
<dbReference type="AlphaFoldDB" id="A0A9Q1IXK4"/>
<protein>
    <submittedName>
        <fullName evidence="1">Uncharacterized protein</fullName>
    </submittedName>
</protein>
<reference evidence="1" key="1">
    <citation type="journal article" date="2023" name="Science">
        <title>Genome structures resolve the early diversification of teleost fishes.</title>
        <authorList>
            <person name="Parey E."/>
            <person name="Louis A."/>
            <person name="Montfort J."/>
            <person name="Bouchez O."/>
            <person name="Roques C."/>
            <person name="Iampietro C."/>
            <person name="Lluch J."/>
            <person name="Castinel A."/>
            <person name="Donnadieu C."/>
            <person name="Desvignes T."/>
            <person name="Floi Bucao C."/>
            <person name="Jouanno E."/>
            <person name="Wen M."/>
            <person name="Mejri S."/>
            <person name="Dirks R."/>
            <person name="Jansen H."/>
            <person name="Henkel C."/>
            <person name="Chen W.J."/>
            <person name="Zahm M."/>
            <person name="Cabau C."/>
            <person name="Klopp C."/>
            <person name="Thompson A.W."/>
            <person name="Robinson-Rechavi M."/>
            <person name="Braasch I."/>
            <person name="Lecointre G."/>
            <person name="Bobe J."/>
            <person name="Postlethwait J.H."/>
            <person name="Berthelot C."/>
            <person name="Roest Crollius H."/>
            <person name="Guiguen Y."/>
        </authorList>
    </citation>
    <scope>NUCLEOTIDE SEQUENCE</scope>
    <source>
        <strain evidence="1">WJC10195</strain>
    </source>
</reference>
<evidence type="ECO:0000313" key="1">
    <source>
        <dbReference type="EMBL" id="KAJ8356648.1"/>
    </source>
</evidence>
<sequence length="102" mass="11055">MSSANIMVHGDSCLTSSVNLSITIANKKGLRADPWCNPTPTLNASVTPTAHLTTVTLSSYMSCTLLTYFSDTPDFLMQYHTSSLGTLSYAFSRSTKTQCNSF</sequence>
<dbReference type="OrthoDB" id="8963861at2759"/>
<comment type="caution">
    <text evidence="1">The sequence shown here is derived from an EMBL/GenBank/DDBJ whole genome shotgun (WGS) entry which is preliminary data.</text>
</comment>
<proteinExistence type="predicted"/>
<dbReference type="Proteomes" id="UP001152622">
    <property type="component" value="Chromosome 6"/>
</dbReference>
<evidence type="ECO:0000313" key="2">
    <source>
        <dbReference type="Proteomes" id="UP001152622"/>
    </source>
</evidence>
<accession>A0A9Q1IXK4</accession>
<organism evidence="1 2">
    <name type="scientific">Synaphobranchus kaupii</name>
    <name type="common">Kaup's arrowtooth eel</name>
    <dbReference type="NCBI Taxonomy" id="118154"/>
    <lineage>
        <taxon>Eukaryota</taxon>
        <taxon>Metazoa</taxon>
        <taxon>Chordata</taxon>
        <taxon>Craniata</taxon>
        <taxon>Vertebrata</taxon>
        <taxon>Euteleostomi</taxon>
        <taxon>Actinopterygii</taxon>
        <taxon>Neopterygii</taxon>
        <taxon>Teleostei</taxon>
        <taxon>Anguilliformes</taxon>
        <taxon>Synaphobranchidae</taxon>
        <taxon>Synaphobranchus</taxon>
    </lineage>
</organism>
<dbReference type="EMBL" id="JAINUF010000006">
    <property type="protein sequence ID" value="KAJ8356648.1"/>
    <property type="molecule type" value="Genomic_DNA"/>
</dbReference>
<name>A0A9Q1IXK4_SYNKA</name>
<gene>
    <name evidence="1" type="ORF">SKAU_G00194420</name>
</gene>